<dbReference type="NCBIfam" id="TIGR03630">
    <property type="entry name" value="uS17_arch"/>
    <property type="match status" value="1"/>
</dbReference>
<name>A0A7C2YLX8_9CREN</name>
<evidence type="ECO:0000256" key="7">
    <source>
        <dbReference type="RuleBase" id="RU003872"/>
    </source>
</evidence>
<dbReference type="AlphaFoldDB" id="A0A7C2YLX8"/>
<evidence type="ECO:0000256" key="6">
    <source>
        <dbReference type="HAMAP-Rule" id="MF_01345"/>
    </source>
</evidence>
<dbReference type="HAMAP" id="MF_01345_A">
    <property type="entry name" value="Ribosomal_uS17_A"/>
    <property type="match status" value="1"/>
</dbReference>
<keyword evidence="2 6" id="KW-0699">rRNA-binding</keyword>
<accession>A0A7C2YLX8</accession>
<keyword evidence="3 6" id="KW-0694">RNA-binding</keyword>
<evidence type="ECO:0000256" key="2">
    <source>
        <dbReference type="ARBA" id="ARBA00022730"/>
    </source>
</evidence>
<dbReference type="Proteomes" id="UP000885664">
    <property type="component" value="Unassembled WGS sequence"/>
</dbReference>
<dbReference type="InterPro" id="IPR012340">
    <property type="entry name" value="NA-bd_OB-fold"/>
</dbReference>
<keyword evidence="5 6" id="KW-0687">Ribonucleoprotein</keyword>
<reference evidence="8" key="1">
    <citation type="journal article" date="2020" name="mSystems">
        <title>Genome- and Community-Level Interaction Insights into Carbon Utilization and Element Cycling Functions of Hydrothermarchaeota in Hydrothermal Sediment.</title>
        <authorList>
            <person name="Zhou Z."/>
            <person name="Liu Y."/>
            <person name="Xu W."/>
            <person name="Pan J."/>
            <person name="Luo Z.H."/>
            <person name="Li M."/>
        </authorList>
    </citation>
    <scope>NUCLEOTIDE SEQUENCE [LARGE SCALE GENOMIC DNA]</scope>
    <source>
        <strain evidence="8">SpSt-1259</strain>
    </source>
</reference>
<dbReference type="PRINTS" id="PR00973">
    <property type="entry name" value="RIBOSOMALS17"/>
</dbReference>
<protein>
    <recommendedName>
        <fullName evidence="6">Small ribosomal subunit protein uS17</fullName>
    </recommendedName>
</protein>
<dbReference type="InterPro" id="IPR019979">
    <property type="entry name" value="Ribosomal_uS17_CS"/>
</dbReference>
<dbReference type="GO" id="GO:0003735">
    <property type="term" value="F:structural constituent of ribosome"/>
    <property type="evidence" value="ECO:0007669"/>
    <property type="project" value="UniProtKB-UniRule"/>
</dbReference>
<dbReference type="NCBIfam" id="NF006345">
    <property type="entry name" value="PRK08572.1"/>
    <property type="match status" value="1"/>
</dbReference>
<dbReference type="GO" id="GO:0006412">
    <property type="term" value="P:translation"/>
    <property type="evidence" value="ECO:0007669"/>
    <property type="project" value="UniProtKB-UniRule"/>
</dbReference>
<dbReference type="InterPro" id="IPR028333">
    <property type="entry name" value="Ribosomal_uS17_arc/euk"/>
</dbReference>
<comment type="caution">
    <text evidence="8">The sequence shown here is derived from an EMBL/GenBank/DDBJ whole genome shotgun (WGS) entry which is preliminary data.</text>
</comment>
<dbReference type="SUPFAM" id="SSF50249">
    <property type="entry name" value="Nucleic acid-binding proteins"/>
    <property type="match status" value="1"/>
</dbReference>
<evidence type="ECO:0000256" key="4">
    <source>
        <dbReference type="ARBA" id="ARBA00022980"/>
    </source>
</evidence>
<proteinExistence type="inferred from homology"/>
<evidence type="ECO:0000256" key="1">
    <source>
        <dbReference type="ARBA" id="ARBA00010254"/>
    </source>
</evidence>
<organism evidence="8">
    <name type="scientific">Fervidicoccus fontis</name>
    <dbReference type="NCBI Taxonomy" id="683846"/>
    <lineage>
        <taxon>Archaea</taxon>
        <taxon>Thermoproteota</taxon>
        <taxon>Thermoprotei</taxon>
        <taxon>Fervidicoccales</taxon>
        <taxon>Fervidicoccaceae</taxon>
        <taxon>Fervidicoccus</taxon>
    </lineage>
</organism>
<dbReference type="PROSITE" id="PS00056">
    <property type="entry name" value="RIBOSOMAL_S17"/>
    <property type="match status" value="1"/>
</dbReference>
<dbReference type="InterPro" id="IPR019978">
    <property type="entry name" value="Ribosomal_uS17_archaeal"/>
</dbReference>
<comment type="subunit">
    <text evidence="6">Part of the 30S ribosomal subunit.</text>
</comment>
<dbReference type="EMBL" id="DSFE01000094">
    <property type="protein sequence ID" value="HEU98072.1"/>
    <property type="molecule type" value="Genomic_DNA"/>
</dbReference>
<sequence>MMPKKKEVRNPGIVGISLPSRKCEDPNCPFHGNIRVRGMIFQGKIISDKMDGTVVVEHDYLSYDRKYRRYERRRSKIHAHLPPCLDIKVGDVVIVGETRPISKTVSFVVLGKTG</sequence>
<dbReference type="Gene3D" id="2.40.50.1000">
    <property type="match status" value="1"/>
</dbReference>
<evidence type="ECO:0000256" key="5">
    <source>
        <dbReference type="ARBA" id="ARBA00023274"/>
    </source>
</evidence>
<comment type="similarity">
    <text evidence="1 6 7">Belongs to the universal ribosomal protein uS17 family.</text>
</comment>
<dbReference type="InterPro" id="IPR000266">
    <property type="entry name" value="Ribosomal_uS17"/>
</dbReference>
<evidence type="ECO:0000313" key="8">
    <source>
        <dbReference type="EMBL" id="HEU98072.1"/>
    </source>
</evidence>
<gene>
    <name evidence="6" type="primary">rps17</name>
    <name evidence="8" type="ORF">ENO36_04385</name>
</gene>
<comment type="function">
    <text evidence="6">One of the primary rRNA binding proteins, it binds specifically to the 5'-end of 16S ribosomal RNA.</text>
</comment>
<evidence type="ECO:0000256" key="3">
    <source>
        <dbReference type="ARBA" id="ARBA00022884"/>
    </source>
</evidence>
<dbReference type="CDD" id="cd00364">
    <property type="entry name" value="Ribosomal_uS17"/>
    <property type="match status" value="1"/>
</dbReference>
<dbReference type="Pfam" id="PF00366">
    <property type="entry name" value="Ribosomal_S17"/>
    <property type="match status" value="1"/>
</dbReference>
<dbReference type="PANTHER" id="PTHR10744:SF9">
    <property type="entry name" value="40S RIBOSOMAL PROTEIN S11-RELATED"/>
    <property type="match status" value="1"/>
</dbReference>
<keyword evidence="4 6" id="KW-0689">Ribosomal protein</keyword>
<dbReference type="GO" id="GO:0022627">
    <property type="term" value="C:cytosolic small ribosomal subunit"/>
    <property type="evidence" value="ECO:0007669"/>
    <property type="project" value="UniProtKB-UniRule"/>
</dbReference>
<dbReference type="PANTHER" id="PTHR10744">
    <property type="entry name" value="40S RIBOSOMAL PROTEIN S11 FAMILY MEMBER"/>
    <property type="match status" value="1"/>
</dbReference>
<dbReference type="GO" id="GO:0019843">
    <property type="term" value="F:rRNA binding"/>
    <property type="evidence" value="ECO:0007669"/>
    <property type="project" value="UniProtKB-UniRule"/>
</dbReference>